<dbReference type="RefSeq" id="XP_024577475.1">
    <property type="nucleotide sequence ID" value="XM_024726839.1"/>
</dbReference>
<dbReference type="OrthoDB" id="164151at2759"/>
<reference evidence="2" key="1">
    <citation type="submission" date="2014-09" db="EMBL/GenBank/DDBJ databases">
        <authorList>
            <person name="Sharma Rahul"/>
            <person name="Thines Marco"/>
        </authorList>
    </citation>
    <scope>NUCLEOTIDE SEQUENCE [LARGE SCALE GENOMIC DNA]</scope>
</reference>
<dbReference type="GeneID" id="36406326"/>
<keyword evidence="2" id="KW-1185">Reference proteome</keyword>
<evidence type="ECO:0000313" key="1">
    <source>
        <dbReference type="EMBL" id="CEG41106.1"/>
    </source>
</evidence>
<organism evidence="1 2">
    <name type="scientific">Plasmopara halstedii</name>
    <name type="common">Downy mildew of sunflower</name>
    <dbReference type="NCBI Taxonomy" id="4781"/>
    <lineage>
        <taxon>Eukaryota</taxon>
        <taxon>Sar</taxon>
        <taxon>Stramenopiles</taxon>
        <taxon>Oomycota</taxon>
        <taxon>Peronosporomycetes</taxon>
        <taxon>Peronosporales</taxon>
        <taxon>Peronosporaceae</taxon>
        <taxon>Plasmopara</taxon>
    </lineage>
</organism>
<dbReference type="EMBL" id="CCYD01000524">
    <property type="protein sequence ID" value="CEG41106.1"/>
    <property type="molecule type" value="Genomic_DNA"/>
</dbReference>
<dbReference type="AlphaFoldDB" id="A0A0P1AJ92"/>
<sequence length="237" mass="26009">MKAKLMVFSAAVDPAVDLRRFPSFQNEYSSISSLNSYEWLSEGLDGPIPPYQNVIACDKSIEPPQSMASFVILTEVSEAVYNGAVYRGNVEQLSLKELCKDPDILLSTVQAQYSPHRVLLDSSTEENFHHLRTKAFGHAVLLELSTRQLCPKQSQYGLKLRLAEADLALQIIASSINLDPLILSVVLGRAASALPHPMWLLWDDSTSAALTTSPLMVCILAGPLPTALRETLKDLGE</sequence>
<protein>
    <submittedName>
        <fullName evidence="1">Uncharacterized protein</fullName>
    </submittedName>
</protein>
<name>A0A0P1AJ92_PLAHL</name>
<dbReference type="Proteomes" id="UP000054928">
    <property type="component" value="Unassembled WGS sequence"/>
</dbReference>
<accession>A0A0P1AJ92</accession>
<evidence type="ECO:0000313" key="2">
    <source>
        <dbReference type="Proteomes" id="UP000054928"/>
    </source>
</evidence>
<proteinExistence type="predicted"/>